<dbReference type="AlphaFoldDB" id="A0A4V5UTS3"/>
<proteinExistence type="predicted"/>
<sequence length="99" mass="11684">MPRKTFVYPHPINAYIIKHLGITVEEFCELHAFSQGTVSSWITRNKKIETLPISFIYSLSLSASKTMDQVYSHLLKLQDDYLLHLKRYRRTKKIIDKEV</sequence>
<accession>A0A4V5UTS3</accession>
<organism evidence="1 2">
    <name type="scientific">Enterococcus faecalis</name>
    <name type="common">Streptococcus faecalis</name>
    <dbReference type="NCBI Taxonomy" id="1351"/>
    <lineage>
        <taxon>Bacteria</taxon>
        <taxon>Bacillati</taxon>
        <taxon>Bacillota</taxon>
        <taxon>Bacilli</taxon>
        <taxon>Lactobacillales</taxon>
        <taxon>Enterococcaceae</taxon>
        <taxon>Enterococcus</taxon>
    </lineage>
</organism>
<protein>
    <submittedName>
        <fullName evidence="1">Type III secretion system protein PrgN</fullName>
    </submittedName>
</protein>
<evidence type="ECO:0000313" key="2">
    <source>
        <dbReference type="Proteomes" id="UP000305511"/>
    </source>
</evidence>
<dbReference type="Proteomes" id="UP000305511">
    <property type="component" value="Unassembled WGS sequence"/>
</dbReference>
<reference evidence="1 2" key="1">
    <citation type="submission" date="2019-02" db="EMBL/GenBank/DDBJ databases">
        <title>Bacteria dissemination in different level of health care in South Africa: the effectiveness of infections prevention and control.</title>
        <authorList>
            <person name="Shobo C."/>
            <person name="Amoako D.G."/>
            <person name="Allam M."/>
            <person name="Ismail A."/>
            <person name="Bester L.A."/>
            <person name="Essack S.Y."/>
        </authorList>
    </citation>
    <scope>NUCLEOTIDE SEQUENCE [LARGE SCALE GENOMIC DNA]</scope>
    <source>
        <strain evidence="1 2">2SIL2</strain>
    </source>
</reference>
<evidence type="ECO:0000313" key="1">
    <source>
        <dbReference type="EMBL" id="TKK66213.1"/>
    </source>
</evidence>
<comment type="caution">
    <text evidence="1">The sequence shown here is derived from an EMBL/GenBank/DDBJ whole genome shotgun (WGS) entry which is preliminary data.</text>
</comment>
<gene>
    <name evidence="1" type="ORF">EY666_16220</name>
</gene>
<dbReference type="RefSeq" id="WP_002405170.1">
    <property type="nucleotide sequence ID" value="NZ_CP197321.1"/>
</dbReference>
<name>A0A4V5UTS3_ENTFL</name>
<dbReference type="EMBL" id="SIYF01000489">
    <property type="protein sequence ID" value="TKK66213.1"/>
    <property type="molecule type" value="Genomic_DNA"/>
</dbReference>